<protein>
    <submittedName>
        <fullName evidence="12">Vitamin K epoxide reductase family protein</fullName>
    </submittedName>
</protein>
<dbReference type="RefSeq" id="WP_379800743.1">
    <property type="nucleotide sequence ID" value="NZ_JBHSFY010000015.1"/>
</dbReference>
<dbReference type="InterPro" id="IPR036249">
    <property type="entry name" value="Thioredoxin-like_sf"/>
</dbReference>
<keyword evidence="4" id="KW-0874">Quinone</keyword>
<keyword evidence="9" id="KW-0676">Redox-active center</keyword>
<keyword evidence="8" id="KW-1015">Disulfide bond</keyword>
<feature type="transmembrane region" description="Helical" evidence="10">
    <location>
        <begin position="212"/>
        <end position="236"/>
    </location>
</feature>
<evidence type="ECO:0000256" key="4">
    <source>
        <dbReference type="ARBA" id="ARBA00022719"/>
    </source>
</evidence>
<dbReference type="CDD" id="cd12921">
    <property type="entry name" value="VKOR_4"/>
    <property type="match status" value="1"/>
</dbReference>
<evidence type="ECO:0000256" key="10">
    <source>
        <dbReference type="SAM" id="Phobius"/>
    </source>
</evidence>
<keyword evidence="7 10" id="KW-0472">Membrane</keyword>
<dbReference type="Proteomes" id="UP001596003">
    <property type="component" value="Unassembled WGS sequence"/>
</dbReference>
<evidence type="ECO:0000256" key="8">
    <source>
        <dbReference type="ARBA" id="ARBA00023157"/>
    </source>
</evidence>
<name>A0ABV8ZLZ2_9FLAO</name>
<evidence type="ECO:0000256" key="3">
    <source>
        <dbReference type="ARBA" id="ARBA00022692"/>
    </source>
</evidence>
<evidence type="ECO:0000313" key="13">
    <source>
        <dbReference type="Proteomes" id="UP001596003"/>
    </source>
</evidence>
<evidence type="ECO:0000256" key="7">
    <source>
        <dbReference type="ARBA" id="ARBA00023136"/>
    </source>
</evidence>
<feature type="transmembrane region" description="Helical" evidence="10">
    <location>
        <begin position="155"/>
        <end position="175"/>
    </location>
</feature>
<dbReference type="SUPFAM" id="SSF52833">
    <property type="entry name" value="Thioredoxin-like"/>
    <property type="match status" value="1"/>
</dbReference>
<evidence type="ECO:0000256" key="1">
    <source>
        <dbReference type="ARBA" id="ARBA00004141"/>
    </source>
</evidence>
<dbReference type="EMBL" id="JBHSFY010000015">
    <property type="protein sequence ID" value="MFC4479442.1"/>
    <property type="molecule type" value="Genomic_DNA"/>
</dbReference>
<dbReference type="InterPro" id="IPR012932">
    <property type="entry name" value="VKOR"/>
</dbReference>
<accession>A0ABV8ZLZ2</accession>
<sequence>MTENFTYLFQYLEKEELPIDKSEFSFQVQSHPDYPTLLAISDTLNFFSIENFAINIDFDDIEILPDRFIAVLKNDNGKKTPYFIERKETSYFTYKGKKIVEYDRELLQQRWGGTVLLAEKTNEIETGSKNNYSFILPSLSLILLGILYFNADESLTTKIFAIFPIIGLLFSIAALKDLFGTKSALIAKFCNISNDTSCEAILNSDKWKLFKFLNFSSLSIVFFASQFIGLFVLILAGNSNDFFIIQKALLYCTIPIILLSLYYQKIVEKKWCPICLAIIFTLLAELLYVEIFLENSVGISPRSILIFAFLFLAISFIWSLLKQMLAKHNELKDMNFKATRFIRNYKIFKIVLLSRSKLDMLQSPIQLGNANSKVQITIITNPFCGYCKDADALLAKILKLHAEKVKINVLMGIDIEKERDEKKLLLRSLMAIYLEKGQEAYSEALTNWFEEKNIGEWLQKYKIDFDILKIDELFAKQFIWCQNNHFQLTPTLFINGYHYPKVYDRQNLEYFINELIEDDL</sequence>
<organism evidence="12 13">
    <name type="scientific">Flavobacterium chungangensis</name>
    <dbReference type="NCBI Taxonomy" id="2708132"/>
    <lineage>
        <taxon>Bacteria</taxon>
        <taxon>Pseudomonadati</taxon>
        <taxon>Bacteroidota</taxon>
        <taxon>Flavobacteriia</taxon>
        <taxon>Flavobacteriales</taxon>
        <taxon>Flavobacteriaceae</taxon>
        <taxon>Flavobacterium</taxon>
    </lineage>
</organism>
<keyword evidence="5 10" id="KW-1133">Transmembrane helix</keyword>
<feature type="transmembrane region" description="Helical" evidence="10">
    <location>
        <begin position="299"/>
        <end position="321"/>
    </location>
</feature>
<keyword evidence="3 10" id="KW-0812">Transmembrane</keyword>
<proteinExistence type="inferred from homology"/>
<gene>
    <name evidence="12" type="ORF">ACFO3N_20355</name>
</gene>
<evidence type="ECO:0000256" key="6">
    <source>
        <dbReference type="ARBA" id="ARBA00023002"/>
    </source>
</evidence>
<evidence type="ECO:0000313" key="12">
    <source>
        <dbReference type="EMBL" id="MFC4479442.1"/>
    </source>
</evidence>
<feature type="transmembrane region" description="Helical" evidence="10">
    <location>
        <begin position="274"/>
        <end position="293"/>
    </location>
</feature>
<comment type="similarity">
    <text evidence="2">Belongs to the VKOR family.</text>
</comment>
<feature type="transmembrane region" description="Helical" evidence="10">
    <location>
        <begin position="242"/>
        <end position="262"/>
    </location>
</feature>
<evidence type="ECO:0000256" key="2">
    <source>
        <dbReference type="ARBA" id="ARBA00006214"/>
    </source>
</evidence>
<reference evidence="13" key="1">
    <citation type="journal article" date="2019" name="Int. J. Syst. Evol. Microbiol.">
        <title>The Global Catalogue of Microorganisms (GCM) 10K type strain sequencing project: providing services to taxonomists for standard genome sequencing and annotation.</title>
        <authorList>
            <consortium name="The Broad Institute Genomics Platform"/>
            <consortium name="The Broad Institute Genome Sequencing Center for Infectious Disease"/>
            <person name="Wu L."/>
            <person name="Ma J."/>
        </authorList>
    </citation>
    <scope>NUCLEOTIDE SEQUENCE [LARGE SCALE GENOMIC DNA]</scope>
    <source>
        <strain evidence="13">NBRC 103627</strain>
    </source>
</reference>
<evidence type="ECO:0000259" key="11">
    <source>
        <dbReference type="Pfam" id="PF07884"/>
    </source>
</evidence>
<feature type="domain" description="Vitamin K epoxide reductase" evidence="11">
    <location>
        <begin position="159"/>
        <end position="287"/>
    </location>
</feature>
<dbReference type="Pfam" id="PF07884">
    <property type="entry name" value="VKOR"/>
    <property type="match status" value="1"/>
</dbReference>
<evidence type="ECO:0000256" key="9">
    <source>
        <dbReference type="ARBA" id="ARBA00023284"/>
    </source>
</evidence>
<keyword evidence="13" id="KW-1185">Reference proteome</keyword>
<keyword evidence="6" id="KW-0560">Oxidoreductase</keyword>
<feature type="transmembrane region" description="Helical" evidence="10">
    <location>
        <begin position="132"/>
        <end position="149"/>
    </location>
</feature>
<evidence type="ECO:0000256" key="5">
    <source>
        <dbReference type="ARBA" id="ARBA00022989"/>
    </source>
</evidence>
<comment type="caution">
    <text evidence="12">The sequence shown here is derived from an EMBL/GenBank/DDBJ whole genome shotgun (WGS) entry which is preliminary data.</text>
</comment>
<comment type="subcellular location">
    <subcellularLocation>
        <location evidence="1">Membrane</location>
        <topology evidence="1">Multi-pass membrane protein</topology>
    </subcellularLocation>
</comment>
<dbReference type="InterPro" id="IPR038354">
    <property type="entry name" value="VKOR_sf"/>
</dbReference>
<dbReference type="Gene3D" id="1.20.1440.130">
    <property type="entry name" value="VKOR domain"/>
    <property type="match status" value="1"/>
</dbReference>
<dbReference type="Gene3D" id="3.40.30.10">
    <property type="entry name" value="Glutaredoxin"/>
    <property type="match status" value="1"/>
</dbReference>